<feature type="compositionally biased region" description="Basic and acidic residues" evidence="1">
    <location>
        <begin position="1"/>
        <end position="10"/>
    </location>
</feature>
<accession>A0A806FHF8</accession>
<dbReference type="Proteomes" id="UP000008394">
    <property type="component" value="Chromosome"/>
</dbReference>
<name>A0A806FHF8_BIFAN</name>
<dbReference type="Pfam" id="PF11350">
    <property type="entry name" value="DUF3152"/>
    <property type="match status" value="1"/>
</dbReference>
<dbReference type="InterPro" id="IPR022603">
    <property type="entry name" value="DUF3152"/>
</dbReference>
<dbReference type="EMBL" id="CP002915">
    <property type="protein sequence ID" value="AEK30957.1"/>
    <property type="molecule type" value="Genomic_DNA"/>
</dbReference>
<evidence type="ECO:0000256" key="2">
    <source>
        <dbReference type="SAM" id="Phobius"/>
    </source>
</evidence>
<keyword evidence="2" id="KW-1133">Transmembrane helix</keyword>
<proteinExistence type="predicted"/>
<feature type="domain" description="DUF3152" evidence="3">
    <location>
        <begin position="270"/>
        <end position="401"/>
    </location>
</feature>
<organism evidence="4 5">
    <name type="scientific">Bifidobacterium animalis subsp. lactis CNCM I-2494</name>
    <dbReference type="NCBI Taxonomy" id="1042403"/>
    <lineage>
        <taxon>Bacteria</taxon>
        <taxon>Bacillati</taxon>
        <taxon>Actinomycetota</taxon>
        <taxon>Actinomycetes</taxon>
        <taxon>Bifidobacteriales</taxon>
        <taxon>Bifidobacteriaceae</taxon>
        <taxon>Bifidobacterium</taxon>
    </lineage>
</organism>
<feature type="region of interest" description="Disordered" evidence="1">
    <location>
        <begin position="1"/>
        <end position="45"/>
    </location>
</feature>
<gene>
    <name evidence="4" type="ORF">BALAC2494_01253</name>
</gene>
<evidence type="ECO:0000256" key="1">
    <source>
        <dbReference type="SAM" id="MobiDB-lite"/>
    </source>
</evidence>
<dbReference type="KEGG" id="bnm:BALAC2494_01253"/>
<evidence type="ECO:0000259" key="3">
    <source>
        <dbReference type="Pfam" id="PF11350"/>
    </source>
</evidence>
<keyword evidence="2" id="KW-0472">Membrane</keyword>
<evidence type="ECO:0000313" key="4">
    <source>
        <dbReference type="EMBL" id="AEK30957.1"/>
    </source>
</evidence>
<feature type="compositionally biased region" description="Low complexity" evidence="1">
    <location>
        <begin position="20"/>
        <end position="30"/>
    </location>
</feature>
<protein>
    <submittedName>
        <fullName evidence="4">Possible membrane protein</fullName>
    </submittedName>
</protein>
<sequence>MLHGRPDRPRPQPGPRPDAARAAFDPADPAQGFLPLERGVDPGRRADHRRHHRLLALSRALRHLICPAFGCRHACKPHLRVRFFVFGVSARNARMRASALGSQPDGMRWCDRILERMTGSHKQNSIRSSRQSSPRRKRRLPKRVYIMRRVVVLLVTVLWIVFVWLSVAGEARALFQARNLQASSNAGAASRWKPTHFHDAQIERANTERSESAEHSENTHAEQDAQAIAALEAPLSDEQRHEILDKARQAAYEDNKTPVVLHYCVATNGNVGSAEGFANTVFRVLNNPQGWPRAGVIFAPTHDTNACEFTIMLAESSKLAEYSQGCSAEYSCRVGTDVIINKKRWDEAVEHWFAHGETLSQYRTMVLNHEVGHVLGHVDNETVCEGEGKRAPLMQEQSMDLRGCTPNAWPLDNELWTAY</sequence>
<reference evidence="4 5" key="1">
    <citation type="journal article" date="2011" name="J. Bacteriol.">
        <title>Genome Sequence of the Probiotic Strain Bifidobacterium animalis subsp. lactis CNCM I-2494.</title>
        <authorList>
            <person name="Chervaux C."/>
            <person name="Grimaldi C."/>
            <person name="Bolotin A."/>
            <person name="Quinquis B."/>
            <person name="Legrain-Raspaud S."/>
            <person name="van Hylckama Vlieg J.E."/>
            <person name="Denariaz G."/>
            <person name="Smokvina T."/>
        </authorList>
    </citation>
    <scope>NUCLEOTIDE SEQUENCE [LARGE SCALE GENOMIC DNA]</scope>
    <source>
        <strain evidence="4 5">CNCM I-2494</strain>
    </source>
</reference>
<evidence type="ECO:0000313" key="5">
    <source>
        <dbReference type="Proteomes" id="UP000008394"/>
    </source>
</evidence>
<feature type="transmembrane region" description="Helical" evidence="2">
    <location>
        <begin position="146"/>
        <end position="167"/>
    </location>
</feature>
<dbReference type="AlphaFoldDB" id="A0A806FHF8"/>
<keyword evidence="2" id="KW-0812">Transmembrane</keyword>
<feature type="region of interest" description="Disordered" evidence="1">
    <location>
        <begin position="119"/>
        <end position="138"/>
    </location>
</feature>